<dbReference type="VEuPathDB" id="GiardiaDB:SS50377_23393"/>
<dbReference type="EMBL" id="AUWU02000003">
    <property type="protein sequence ID" value="KAH0575753.1"/>
    <property type="molecule type" value="Genomic_DNA"/>
</dbReference>
<evidence type="ECO:0000313" key="1">
    <source>
        <dbReference type="EMBL" id="EST47264.1"/>
    </source>
</evidence>
<dbReference type="AlphaFoldDB" id="V6M232"/>
<reference evidence="1 2" key="1">
    <citation type="journal article" date="2014" name="PLoS Genet.">
        <title>The Genome of Spironucleus salmonicida Highlights a Fish Pathogen Adapted to Fluctuating Environments.</title>
        <authorList>
            <person name="Xu F."/>
            <person name="Jerlstrom-Hultqvist J."/>
            <person name="Einarsson E."/>
            <person name="Astvaldsson A."/>
            <person name="Svard S.G."/>
            <person name="Andersson J.O."/>
        </authorList>
    </citation>
    <scope>NUCLEOTIDE SEQUENCE</scope>
    <source>
        <strain evidence="2">ATCC 50377</strain>
    </source>
</reference>
<evidence type="ECO:0000313" key="3">
    <source>
        <dbReference type="Proteomes" id="UP000018208"/>
    </source>
</evidence>
<organism evidence="1">
    <name type="scientific">Spironucleus salmonicida</name>
    <dbReference type="NCBI Taxonomy" id="348837"/>
    <lineage>
        <taxon>Eukaryota</taxon>
        <taxon>Metamonada</taxon>
        <taxon>Diplomonadida</taxon>
        <taxon>Hexamitidae</taxon>
        <taxon>Hexamitinae</taxon>
        <taxon>Spironucleus</taxon>
    </lineage>
</organism>
<dbReference type="Proteomes" id="UP000018208">
    <property type="component" value="Unassembled WGS sequence"/>
</dbReference>
<sequence length="226" mass="25165">MSSRTIFLHQKTTQNAFHFKESEFDALSFASLSPETQLDALQQLAAQKSRFLQMIAAINFAEIGIFHAPKFAFFLNFAVSHYHFAPSETHFQFNIYALQSAQIAPVELAISLLNKSAVRLSGCAQNAAVRILSDRFEWSAVRLIFLAMELEMCVLPPQITAAVLLKLAKSRHWFRGLDRLDSCGVGAGEYLEAAIMSGNDVSEVLESNYCGLQDIELGVLRQMQAV</sequence>
<gene>
    <name evidence="1" type="ORF">SS50377_12774</name>
    <name evidence="2" type="ORF">SS50377_23393</name>
</gene>
<reference evidence="2" key="2">
    <citation type="submission" date="2020-12" db="EMBL/GenBank/DDBJ databases">
        <title>New Spironucleus salmonicida genome in near-complete chromosomes.</title>
        <authorList>
            <person name="Xu F."/>
            <person name="Kurt Z."/>
            <person name="Jimenez-Gonzalez A."/>
            <person name="Astvaldsson A."/>
            <person name="Andersson J.O."/>
            <person name="Svard S.G."/>
        </authorList>
    </citation>
    <scope>NUCLEOTIDE SEQUENCE</scope>
    <source>
        <strain evidence="2">ATCC 50377</strain>
    </source>
</reference>
<protein>
    <submittedName>
        <fullName evidence="1">Uncharacterized protein</fullName>
    </submittedName>
</protein>
<keyword evidence="3" id="KW-1185">Reference proteome</keyword>
<proteinExistence type="predicted"/>
<name>V6M232_9EUKA</name>
<accession>V6M232</accession>
<evidence type="ECO:0000313" key="2">
    <source>
        <dbReference type="EMBL" id="KAH0575753.1"/>
    </source>
</evidence>
<dbReference type="EMBL" id="KI546046">
    <property type="protein sequence ID" value="EST47264.1"/>
    <property type="molecule type" value="Genomic_DNA"/>
</dbReference>